<feature type="compositionally biased region" description="Basic and acidic residues" evidence="7">
    <location>
        <begin position="774"/>
        <end position="786"/>
    </location>
</feature>
<dbReference type="Pfam" id="PF15279">
    <property type="entry name" value="SOBP"/>
    <property type="match status" value="1"/>
</dbReference>
<feature type="compositionally biased region" description="Pro residues" evidence="7">
    <location>
        <begin position="278"/>
        <end position="310"/>
    </location>
</feature>
<feature type="compositionally biased region" description="Acidic residues" evidence="7">
    <location>
        <begin position="428"/>
        <end position="438"/>
    </location>
</feature>
<feature type="region of interest" description="Disordered" evidence="7">
    <location>
        <begin position="141"/>
        <end position="249"/>
    </location>
</feature>
<feature type="compositionally biased region" description="Gly residues" evidence="7">
    <location>
        <begin position="762"/>
        <end position="773"/>
    </location>
</feature>
<gene>
    <name evidence="8" type="ORF">JZ751_003231</name>
</gene>
<keyword evidence="1" id="KW-0479">Metal-binding</keyword>
<feature type="compositionally biased region" description="Polar residues" evidence="7">
    <location>
        <begin position="667"/>
        <end position="682"/>
    </location>
</feature>
<evidence type="ECO:0008006" key="10">
    <source>
        <dbReference type="Google" id="ProtNLM"/>
    </source>
</evidence>
<dbReference type="PANTHER" id="PTHR23186">
    <property type="entry name" value="RETINOIC ACID-INDUCED PROTEIN 2"/>
    <property type="match status" value="1"/>
</dbReference>
<evidence type="ECO:0000256" key="2">
    <source>
        <dbReference type="ARBA" id="ARBA00022737"/>
    </source>
</evidence>
<feature type="compositionally biased region" description="Low complexity" evidence="7">
    <location>
        <begin position="190"/>
        <end position="211"/>
    </location>
</feature>
<evidence type="ECO:0000313" key="8">
    <source>
        <dbReference type="EMBL" id="KAG9336883.1"/>
    </source>
</evidence>
<feature type="compositionally biased region" description="Pro residues" evidence="7">
    <location>
        <begin position="636"/>
        <end position="646"/>
    </location>
</feature>
<feature type="region of interest" description="Disordered" evidence="7">
    <location>
        <begin position="633"/>
        <end position="699"/>
    </location>
</feature>
<dbReference type="AlphaFoldDB" id="A0A8T2N902"/>
<dbReference type="EMBL" id="JAFBMS010000102">
    <property type="protein sequence ID" value="KAG9336883.1"/>
    <property type="molecule type" value="Genomic_DNA"/>
</dbReference>
<keyword evidence="9" id="KW-1185">Reference proteome</keyword>
<dbReference type="InterPro" id="IPR026092">
    <property type="entry name" value="RAI2/SOBP"/>
</dbReference>
<organism evidence="8 9">
    <name type="scientific">Albula glossodonta</name>
    <name type="common">roundjaw bonefish</name>
    <dbReference type="NCBI Taxonomy" id="121402"/>
    <lineage>
        <taxon>Eukaryota</taxon>
        <taxon>Metazoa</taxon>
        <taxon>Chordata</taxon>
        <taxon>Craniata</taxon>
        <taxon>Vertebrata</taxon>
        <taxon>Euteleostomi</taxon>
        <taxon>Actinopterygii</taxon>
        <taxon>Neopterygii</taxon>
        <taxon>Teleostei</taxon>
        <taxon>Albuliformes</taxon>
        <taxon>Albulidae</taxon>
        <taxon>Albula</taxon>
    </lineage>
</organism>
<feature type="compositionally biased region" description="Polar residues" evidence="7">
    <location>
        <begin position="469"/>
        <end position="478"/>
    </location>
</feature>
<feature type="region of interest" description="Disordered" evidence="7">
    <location>
        <begin position="409"/>
        <end position="500"/>
    </location>
</feature>
<keyword evidence="2" id="KW-0677">Repeat</keyword>
<evidence type="ECO:0000256" key="4">
    <source>
        <dbReference type="ARBA" id="ARBA00022833"/>
    </source>
</evidence>
<feature type="compositionally biased region" description="Polar residues" evidence="7">
    <location>
        <begin position="860"/>
        <end position="869"/>
    </location>
</feature>
<feature type="compositionally biased region" description="Gly residues" evidence="7">
    <location>
        <begin position="176"/>
        <end position="186"/>
    </location>
</feature>
<proteinExistence type="inferred from homology"/>
<evidence type="ECO:0000256" key="1">
    <source>
        <dbReference type="ARBA" id="ARBA00022723"/>
    </source>
</evidence>
<comment type="similarity">
    <text evidence="6">Belongs to the SOBP family.</text>
</comment>
<feature type="compositionally biased region" description="Basic and acidic residues" evidence="7">
    <location>
        <begin position="833"/>
        <end position="850"/>
    </location>
</feature>
<dbReference type="Proteomes" id="UP000824540">
    <property type="component" value="Unassembled WGS sequence"/>
</dbReference>
<feature type="region of interest" description="Disordered" evidence="7">
    <location>
        <begin position="759"/>
        <end position="787"/>
    </location>
</feature>
<feature type="compositionally biased region" description="Gly residues" evidence="7">
    <location>
        <begin position="453"/>
        <end position="462"/>
    </location>
</feature>
<evidence type="ECO:0000256" key="3">
    <source>
        <dbReference type="ARBA" id="ARBA00022771"/>
    </source>
</evidence>
<evidence type="ECO:0000313" key="9">
    <source>
        <dbReference type="Proteomes" id="UP000824540"/>
    </source>
</evidence>
<comment type="caution">
    <text evidence="8">The sequence shown here is derived from an EMBL/GenBank/DDBJ whole genome shotgun (WGS) entry which is preliminary data.</text>
</comment>
<keyword evidence="4" id="KW-0862">Zinc</keyword>
<evidence type="ECO:0000256" key="6">
    <source>
        <dbReference type="ARBA" id="ARBA00038096"/>
    </source>
</evidence>
<keyword evidence="3" id="KW-0863">Zinc-finger</keyword>
<dbReference type="OrthoDB" id="6250723at2759"/>
<accession>A0A8T2N902</accession>
<reference evidence="8" key="1">
    <citation type="thesis" date="2021" institute="BYU ScholarsArchive" country="Provo, UT, USA">
        <title>Applications of and Algorithms for Genome Assembly and Genomic Analyses with an Emphasis on Marine Teleosts.</title>
        <authorList>
            <person name="Pickett B.D."/>
        </authorList>
    </citation>
    <scope>NUCLEOTIDE SEQUENCE</scope>
    <source>
        <strain evidence="8">HI-2016</strain>
    </source>
</reference>
<dbReference type="GO" id="GO:0048513">
    <property type="term" value="P:animal organ development"/>
    <property type="evidence" value="ECO:0007669"/>
    <property type="project" value="TreeGrafter"/>
</dbReference>
<evidence type="ECO:0000256" key="5">
    <source>
        <dbReference type="ARBA" id="ARBA00037245"/>
    </source>
</evidence>
<feature type="compositionally biased region" description="Pro residues" evidence="7">
    <location>
        <begin position="321"/>
        <end position="342"/>
    </location>
</feature>
<feature type="compositionally biased region" description="Low complexity" evidence="7">
    <location>
        <begin position="812"/>
        <end position="825"/>
    </location>
</feature>
<feature type="compositionally biased region" description="Low complexity" evidence="7">
    <location>
        <begin position="649"/>
        <end position="662"/>
    </location>
</feature>
<comment type="function">
    <text evidence="5">Implicated in development of the cochlea.</text>
</comment>
<sequence>MSPALCTVPHTAVSAPELAHLSGSAAKVSGAGGDRGRESAAVCVAARRNRTPDAVTVAANGKSDHFAFSSISQSHFLLKRSQAVCDWCKHIRHTKEYLDFGAGERRLQFCSAKCLNQYKMDIFYKETQAALPGGLCAPGHPSMEGKSESGGGVQLLTPESWNTPLGDLRRKAPSPGGAGVGGGGGPVPGPSGSSSASPSESSGPGGSSSSSRKIPTPGPRPHESPTLPPPVPTLHPPMGVPPGSPPMVMTPRGPVPLPFFMEHQMMQQIRPPPFLRAPHTPGPNSPLPNPMIPPGIGPPPPPRNLGPPSSPMHRPMLSPHIHPPSTPTIPGNPPPGLMPPHPATHMPGLPFPAVNMMPNGHLPMPPVMNFGVPSLAPLVPPPTLLVPYPVIVPLPVPIPIPVPIPFSPKASGDRHDNGDTIPNTSGEGEGEGEGDGDGGETKDPSGLFSSPGSSGGGAGSGTDNGDSSKQGLSKSNELSPGFSGHPLSRTTASPEQDRTDPAMVVDLTVKAEDPGGKTRLSLSLPLPPAAVAPPLVPPPVQDGVIDLTLGRRTRLQQVIQRATPSVQVKTEPEPQSVLNLAPGGGGASTCGGGVVSTGREEHRDIGVVADGGPQNLQDPVALSLPCGDPAYCSATPPLPAPQPPHTDPTHTSSSSSSSSSAPCNVIVNGTRSPDVPSSWSTPNPTPAPHPEQRLENPTPRRAATAAIAMTTEEPAVSELESVKENNCSGMEMDASAGKKALLLLSSSATVAAAMSMSSLEEGGAGPGGGGGGGDKQDASPADEDHAYALPLLPKAACVIQPVPKPADKTAMGPLGAPHHAGPGTPDLQPPLKRSCDERQHLENGVRRDGPRPAPRPGVTPSPTVDNTSPLRPKLCPPPQSKPRPVLPCPLS</sequence>
<protein>
    <recommendedName>
        <fullName evidence="10">Sine oculis-binding protein homolog</fullName>
    </recommendedName>
</protein>
<dbReference type="GO" id="GO:0005634">
    <property type="term" value="C:nucleus"/>
    <property type="evidence" value="ECO:0007669"/>
    <property type="project" value="TreeGrafter"/>
</dbReference>
<feature type="compositionally biased region" description="Pro residues" evidence="7">
    <location>
        <begin position="226"/>
        <end position="245"/>
    </location>
</feature>
<dbReference type="GO" id="GO:0008270">
    <property type="term" value="F:zinc ion binding"/>
    <property type="evidence" value="ECO:0007669"/>
    <property type="project" value="UniProtKB-KW"/>
</dbReference>
<evidence type="ECO:0000256" key="7">
    <source>
        <dbReference type="SAM" id="MobiDB-lite"/>
    </source>
</evidence>
<name>A0A8T2N902_9TELE</name>
<feature type="compositionally biased region" description="Pro residues" evidence="7">
    <location>
        <begin position="874"/>
        <end position="891"/>
    </location>
</feature>
<feature type="region of interest" description="Disordered" evidence="7">
    <location>
        <begin position="278"/>
        <end position="344"/>
    </location>
</feature>
<feature type="region of interest" description="Disordered" evidence="7">
    <location>
        <begin position="803"/>
        <end position="891"/>
    </location>
</feature>
<dbReference type="PANTHER" id="PTHR23186:SF2">
    <property type="entry name" value="SINE OCULIS-BINDING PROTEIN HOMOLOG"/>
    <property type="match status" value="1"/>
</dbReference>